<comment type="catalytic activity">
    <reaction evidence="1">
        <text>adenosine(2030) in 23S rRNA + S-adenosyl-L-methionine = N(6)-methyladenosine(2030) in 23S rRNA + S-adenosyl-L-homocysteine + H(+)</text>
        <dbReference type="Rhea" id="RHEA:43736"/>
        <dbReference type="Rhea" id="RHEA-COMP:10668"/>
        <dbReference type="Rhea" id="RHEA-COMP:10669"/>
        <dbReference type="ChEBI" id="CHEBI:15378"/>
        <dbReference type="ChEBI" id="CHEBI:57856"/>
        <dbReference type="ChEBI" id="CHEBI:59789"/>
        <dbReference type="ChEBI" id="CHEBI:74411"/>
        <dbReference type="ChEBI" id="CHEBI:74449"/>
        <dbReference type="EC" id="2.1.1.266"/>
    </reaction>
</comment>
<dbReference type="HAMAP" id="MF_00934">
    <property type="entry name" value="23SrRNA_methyltr_J"/>
    <property type="match status" value="1"/>
</dbReference>
<keyword evidence="1" id="KW-0489">Methyltransferase</keyword>
<proteinExistence type="inferred from homology"/>
<comment type="caution">
    <text evidence="2">The sequence shown here is derived from an EMBL/GenBank/DDBJ whole genome shotgun (WGS) entry which is preliminary data.</text>
</comment>
<dbReference type="Pfam" id="PF04378">
    <property type="entry name" value="RsmJ"/>
    <property type="match status" value="1"/>
</dbReference>
<dbReference type="Gene3D" id="3.40.50.150">
    <property type="entry name" value="Vaccinia Virus protein VP39"/>
    <property type="match status" value="1"/>
</dbReference>
<keyword evidence="1" id="KW-0698">rRNA processing</keyword>
<sequence length="267" mass="30049">MLSYQHVYHAGNRADLLKHAVLCNVLNTLVKDKQPIFYVETHAARGLYDLSSKEAQKGAEYPEGIGQLWNLKRTPPLLAPHLDEVKKVNPGDKLQFYPGSPKIAGSILRKTDRMAFFELHPQEIAHLETNFKDDDRVQIRKADGYRGALSLAPRGKEQMVVLIDPSYETMDDLEALVDWVPRALRRWPNAIIMIWLPLFKDNREDEFGAYLADLAPGGISGARWPDDPDSRSALAGTAMISYRIPQKAVEDSAKIADICETLWAQQG</sequence>
<dbReference type="SUPFAM" id="SSF53335">
    <property type="entry name" value="S-adenosyl-L-methionine-dependent methyltransferases"/>
    <property type="match status" value="1"/>
</dbReference>
<feature type="active site" description="Proton acceptor" evidence="1">
    <location>
        <position position="164"/>
    </location>
</feature>
<comment type="similarity">
    <text evidence="1">Belongs to the RlmJ family.</text>
</comment>
<feature type="binding site" evidence="1">
    <location>
        <position position="100"/>
    </location>
    <ligand>
        <name>S-adenosyl-L-methionine</name>
        <dbReference type="ChEBI" id="CHEBI:59789"/>
    </ligand>
</feature>
<feature type="binding site" evidence="1">
    <location>
        <position position="19"/>
    </location>
    <ligand>
        <name>S-adenosyl-L-methionine</name>
        <dbReference type="ChEBI" id="CHEBI:59789"/>
    </ligand>
</feature>
<dbReference type="RefSeq" id="WP_377380894.1">
    <property type="nucleotide sequence ID" value="NZ_JBHSSW010000066.1"/>
</dbReference>
<feature type="binding site" evidence="1">
    <location>
        <position position="164"/>
    </location>
    <ligand>
        <name>S-adenosyl-L-methionine</name>
        <dbReference type="ChEBI" id="CHEBI:59789"/>
    </ligand>
</feature>
<accession>A0ABW1SDL8</accession>
<dbReference type="PANTHER" id="PTHR37426">
    <property type="entry name" value="RIBOSOMAL RNA LARGE SUBUNIT METHYLTRANSFERASE J"/>
    <property type="match status" value="1"/>
</dbReference>
<keyword evidence="1" id="KW-0808">Transferase</keyword>
<protein>
    <recommendedName>
        <fullName evidence="1">Ribosomal RNA large subunit methyltransferase J</fullName>
        <ecNumber evidence="1">2.1.1.266</ecNumber>
    </recommendedName>
    <alternativeName>
        <fullName evidence="1">23S rRNA (adenine(2030)-N6)-methyltransferase</fullName>
    </alternativeName>
    <alternativeName>
        <fullName evidence="1">23S rRNA m6A2030 methyltransferase</fullName>
    </alternativeName>
</protein>
<reference evidence="3" key="1">
    <citation type="journal article" date="2019" name="Int. J. Syst. Evol. Microbiol.">
        <title>The Global Catalogue of Microorganisms (GCM) 10K type strain sequencing project: providing services to taxonomists for standard genome sequencing and annotation.</title>
        <authorList>
            <consortium name="The Broad Institute Genomics Platform"/>
            <consortium name="The Broad Institute Genome Sequencing Center for Infectious Disease"/>
            <person name="Wu L."/>
            <person name="Ma J."/>
        </authorList>
    </citation>
    <scope>NUCLEOTIDE SEQUENCE [LARGE SCALE GENOMIC DNA]</scope>
    <source>
        <strain evidence="3">CGMCC-1.15741</strain>
    </source>
</reference>
<dbReference type="PANTHER" id="PTHR37426:SF1">
    <property type="entry name" value="RIBOSOMAL RNA LARGE SUBUNIT METHYLTRANSFERASE J"/>
    <property type="match status" value="1"/>
</dbReference>
<gene>
    <name evidence="1 2" type="primary">rlmJ</name>
    <name evidence="2" type="ORF">ACFQDM_16335</name>
</gene>
<dbReference type="InterPro" id="IPR007473">
    <property type="entry name" value="RlmJ"/>
</dbReference>
<name>A0ABW1SDL8_9PROT</name>
<comment type="subunit">
    <text evidence="1">Monomer.</text>
</comment>
<organism evidence="2 3">
    <name type="scientific">Ponticaulis profundi</name>
    <dbReference type="NCBI Taxonomy" id="2665222"/>
    <lineage>
        <taxon>Bacteria</taxon>
        <taxon>Pseudomonadati</taxon>
        <taxon>Pseudomonadota</taxon>
        <taxon>Alphaproteobacteria</taxon>
        <taxon>Hyphomonadales</taxon>
        <taxon>Hyphomonadaceae</taxon>
        <taxon>Ponticaulis</taxon>
    </lineage>
</organism>
<evidence type="ECO:0000313" key="3">
    <source>
        <dbReference type="Proteomes" id="UP001596303"/>
    </source>
</evidence>
<comment type="function">
    <text evidence="1">Specifically methylates the adenine in position 2030 of 23S rRNA.</text>
</comment>
<dbReference type="InterPro" id="IPR029063">
    <property type="entry name" value="SAM-dependent_MTases_sf"/>
</dbReference>
<keyword evidence="1" id="KW-0949">S-adenosyl-L-methionine</keyword>
<evidence type="ECO:0000313" key="2">
    <source>
        <dbReference type="EMBL" id="MFC6199650.1"/>
    </source>
</evidence>
<dbReference type="Proteomes" id="UP001596303">
    <property type="component" value="Unassembled WGS sequence"/>
</dbReference>
<dbReference type="EMBL" id="JBHSSW010000066">
    <property type="protein sequence ID" value="MFC6199650.1"/>
    <property type="molecule type" value="Genomic_DNA"/>
</dbReference>
<feature type="binding site" evidence="1">
    <location>
        <begin position="143"/>
        <end position="144"/>
    </location>
    <ligand>
        <name>S-adenosyl-L-methionine</name>
        <dbReference type="ChEBI" id="CHEBI:59789"/>
    </ligand>
</feature>
<feature type="site" description="Interaction with substrate rRNA" evidence="1">
    <location>
        <position position="4"/>
    </location>
</feature>
<keyword evidence="3" id="KW-1185">Reference proteome</keyword>
<keyword evidence="1" id="KW-0694">RNA-binding</keyword>
<feature type="binding site" evidence="1">
    <location>
        <position position="118"/>
    </location>
    <ligand>
        <name>S-adenosyl-L-methionine</name>
        <dbReference type="ChEBI" id="CHEBI:59789"/>
    </ligand>
</feature>
<feature type="binding site" evidence="1">
    <location>
        <position position="42"/>
    </location>
    <ligand>
        <name>S-adenosyl-L-methionine</name>
        <dbReference type="ChEBI" id="CHEBI:59789"/>
    </ligand>
</feature>
<dbReference type="EC" id="2.1.1.266" evidence="1"/>
<evidence type="ECO:0000256" key="1">
    <source>
        <dbReference type="HAMAP-Rule" id="MF_00934"/>
    </source>
</evidence>